<organism evidence="1 2">
    <name type="scientific">Candidatus Ruania gallistercoris</name>
    <dbReference type="NCBI Taxonomy" id="2838746"/>
    <lineage>
        <taxon>Bacteria</taxon>
        <taxon>Bacillati</taxon>
        <taxon>Actinomycetota</taxon>
        <taxon>Actinomycetes</taxon>
        <taxon>Micrococcales</taxon>
        <taxon>Ruaniaceae</taxon>
        <taxon>Ruania</taxon>
    </lineage>
</organism>
<evidence type="ECO:0000313" key="2">
    <source>
        <dbReference type="Proteomes" id="UP000824037"/>
    </source>
</evidence>
<proteinExistence type="predicted"/>
<protein>
    <submittedName>
        <fullName evidence="1">Uncharacterized protein</fullName>
    </submittedName>
</protein>
<dbReference type="AlphaFoldDB" id="A0A9D2ECQ3"/>
<accession>A0A9D2ECQ3</accession>
<gene>
    <name evidence="1" type="ORF">H9815_06210</name>
</gene>
<dbReference type="EMBL" id="DXBY01000104">
    <property type="protein sequence ID" value="HIZ35353.1"/>
    <property type="molecule type" value="Genomic_DNA"/>
</dbReference>
<name>A0A9D2ECQ3_9MICO</name>
<sequence>MTDSFVDVPMLNDKQTASWHALLDLYEAHPTGWTLVGGQMVHLWCANRQSWPTRPTDDADAVLDVRGHPNALLQITTALSEHGFTPDGTTWRGHQHRWVRNDATIDLLIPRFLGETAANRVGAGGGTTIETPGAQKALNRTSPQQVIVDGRRGTVPRPSLLGALGAKAAARTVTLDRARDRHLIDFAVLAALLRPADVRDDAPLDHLERSRLDSMVGDMKAHRLVWAVVEGSAAGLQRVELALRTRTPS</sequence>
<reference evidence="1" key="2">
    <citation type="submission" date="2021-04" db="EMBL/GenBank/DDBJ databases">
        <authorList>
            <person name="Gilroy R."/>
        </authorList>
    </citation>
    <scope>NUCLEOTIDE SEQUENCE</scope>
    <source>
        <strain evidence="1">ChiGjej4B4-7305</strain>
    </source>
</reference>
<evidence type="ECO:0000313" key="1">
    <source>
        <dbReference type="EMBL" id="HIZ35353.1"/>
    </source>
</evidence>
<dbReference type="Proteomes" id="UP000824037">
    <property type="component" value="Unassembled WGS sequence"/>
</dbReference>
<reference evidence="1" key="1">
    <citation type="journal article" date="2021" name="PeerJ">
        <title>Extensive microbial diversity within the chicken gut microbiome revealed by metagenomics and culture.</title>
        <authorList>
            <person name="Gilroy R."/>
            <person name="Ravi A."/>
            <person name="Getino M."/>
            <person name="Pursley I."/>
            <person name="Horton D.L."/>
            <person name="Alikhan N.F."/>
            <person name="Baker D."/>
            <person name="Gharbi K."/>
            <person name="Hall N."/>
            <person name="Watson M."/>
            <person name="Adriaenssens E.M."/>
            <person name="Foster-Nyarko E."/>
            <person name="Jarju S."/>
            <person name="Secka A."/>
            <person name="Antonio M."/>
            <person name="Oren A."/>
            <person name="Chaudhuri R.R."/>
            <person name="La Ragione R."/>
            <person name="Hildebrand F."/>
            <person name="Pallen M.J."/>
        </authorList>
    </citation>
    <scope>NUCLEOTIDE SEQUENCE</scope>
    <source>
        <strain evidence="1">ChiGjej4B4-7305</strain>
    </source>
</reference>
<comment type="caution">
    <text evidence="1">The sequence shown here is derived from an EMBL/GenBank/DDBJ whole genome shotgun (WGS) entry which is preliminary data.</text>
</comment>